<reference evidence="6 7" key="1">
    <citation type="submission" date="2014-03" db="EMBL/GenBank/DDBJ databases">
        <title>Draft Genome Sequences of Four Burkholderia Strains.</title>
        <authorList>
            <person name="Liu X.Y."/>
            <person name="Li C.X."/>
            <person name="Xu J.H."/>
        </authorList>
    </citation>
    <scope>NUCLEOTIDE SEQUENCE [LARGE SCALE GENOMIC DNA]</scope>
    <source>
        <strain evidence="6 7">DSM 50014</strain>
    </source>
</reference>
<sequence>MTRVPDLHADHASIARFVGLLHRTIGLDAASIGASAIERAVRERFAAWRDHGQAGATLDDYWHAVNAEAQRLQDLIEAVVVPETWFFRDAEAFAALARLAKVKLLDRPGKPVRVLSVPCSSGEEPYSAAMAMIDAGIAPERFSIDALDVSETALARARHAHYGRNAFRGHALAFRDRHFERAADGWRLGPEVAARVRFAQANLLQLDPYAFERFDFVFCRNVLIYFDRDTQHAALDVLERLLADDGTLFVGPAETGLLMREGMTSAKIALAFAFHRTRDGSDPSAKAVRHAWAAGGAFMAHFAATAATATATATAAVTDARVAFPVPPGSVPPAQAFATSAFDTTRLAALAQVRVPNVGGRLPAGAAGESLAHVRLAATVDVSGGAPGRTPAAAFAPRTVSVPPAASAAPAPAPLGRGPLARNLDEAHTLADAGNLDAAAVAARAYLAAHPSSASAYYLLGLIADARGVTPEARTHYKRALYLDPAHREALTHLAAVLELDGDEAGARLLLARADRVVKHGGRDE</sequence>
<dbReference type="Proteomes" id="UP000027466">
    <property type="component" value="Unassembled WGS sequence"/>
</dbReference>
<keyword evidence="3" id="KW-0949">S-adenosyl-L-methionine</keyword>
<keyword evidence="7" id="KW-1185">Reference proteome</keyword>
<evidence type="ECO:0000313" key="6">
    <source>
        <dbReference type="EMBL" id="KDR44228.1"/>
    </source>
</evidence>
<dbReference type="Pfam" id="PF01739">
    <property type="entry name" value="CheR"/>
    <property type="match status" value="1"/>
</dbReference>
<feature type="repeat" description="TPR" evidence="4">
    <location>
        <begin position="454"/>
        <end position="487"/>
    </location>
</feature>
<dbReference type="PROSITE" id="PS50123">
    <property type="entry name" value="CHER"/>
    <property type="match status" value="1"/>
</dbReference>
<dbReference type="Gene3D" id="1.25.40.10">
    <property type="entry name" value="Tetratricopeptide repeat domain"/>
    <property type="match status" value="1"/>
</dbReference>
<dbReference type="InterPro" id="IPR019734">
    <property type="entry name" value="TPR_rpt"/>
</dbReference>
<accession>A0A069PTZ7</accession>
<dbReference type="InterPro" id="IPR050903">
    <property type="entry name" value="Bact_Chemotaxis_MeTrfase"/>
</dbReference>
<name>A0A069PTZ7_9BURK</name>
<feature type="domain" description="CheR-type methyltransferase" evidence="5">
    <location>
        <begin position="2"/>
        <end position="255"/>
    </location>
</feature>
<dbReference type="SMART" id="SM00028">
    <property type="entry name" value="TPR"/>
    <property type="match status" value="1"/>
</dbReference>
<proteinExistence type="predicted"/>
<dbReference type="PANTHER" id="PTHR24422:SF19">
    <property type="entry name" value="CHEMOTAXIS PROTEIN METHYLTRANSFERASE"/>
    <property type="match status" value="1"/>
</dbReference>
<dbReference type="InterPro" id="IPR029063">
    <property type="entry name" value="SAM-dependent_MTases_sf"/>
</dbReference>
<evidence type="ECO:0000256" key="4">
    <source>
        <dbReference type="PROSITE-ProRule" id="PRU00339"/>
    </source>
</evidence>
<evidence type="ECO:0000256" key="1">
    <source>
        <dbReference type="ARBA" id="ARBA00022603"/>
    </source>
</evidence>
<dbReference type="SUPFAM" id="SSF53335">
    <property type="entry name" value="S-adenosyl-L-methionine-dependent methyltransferases"/>
    <property type="match status" value="1"/>
</dbReference>
<dbReference type="SUPFAM" id="SSF48452">
    <property type="entry name" value="TPR-like"/>
    <property type="match status" value="1"/>
</dbReference>
<keyword evidence="2" id="KW-0808">Transferase</keyword>
<dbReference type="PROSITE" id="PS50005">
    <property type="entry name" value="TPR"/>
    <property type="match status" value="1"/>
</dbReference>
<comment type="caution">
    <text evidence="6">The sequence shown here is derived from an EMBL/GenBank/DDBJ whole genome shotgun (WGS) entry which is preliminary data.</text>
</comment>
<keyword evidence="4" id="KW-0802">TPR repeat</keyword>
<dbReference type="PANTHER" id="PTHR24422">
    <property type="entry name" value="CHEMOTAXIS PROTEIN METHYLTRANSFERASE"/>
    <property type="match status" value="1"/>
</dbReference>
<keyword evidence="1" id="KW-0489">Methyltransferase</keyword>
<dbReference type="InterPro" id="IPR022642">
    <property type="entry name" value="CheR_C"/>
</dbReference>
<dbReference type="SMART" id="SM00138">
    <property type="entry name" value="MeTrc"/>
    <property type="match status" value="1"/>
</dbReference>
<protein>
    <submittedName>
        <fullName evidence="6">Chemotaxis protein CheR</fullName>
    </submittedName>
</protein>
<dbReference type="EMBL" id="JFHC01000003">
    <property type="protein sequence ID" value="KDR44228.1"/>
    <property type="molecule type" value="Genomic_DNA"/>
</dbReference>
<evidence type="ECO:0000256" key="2">
    <source>
        <dbReference type="ARBA" id="ARBA00022679"/>
    </source>
</evidence>
<gene>
    <name evidence="6" type="ORF">BG61_19380</name>
</gene>
<dbReference type="GO" id="GO:0008757">
    <property type="term" value="F:S-adenosylmethionine-dependent methyltransferase activity"/>
    <property type="evidence" value="ECO:0007669"/>
    <property type="project" value="InterPro"/>
</dbReference>
<dbReference type="InterPro" id="IPR000780">
    <property type="entry name" value="CheR_MeTrfase"/>
</dbReference>
<dbReference type="GO" id="GO:0032259">
    <property type="term" value="P:methylation"/>
    <property type="evidence" value="ECO:0007669"/>
    <property type="project" value="UniProtKB-KW"/>
</dbReference>
<dbReference type="STRING" id="60547.GCA_000751215_04350"/>
<evidence type="ECO:0000259" key="5">
    <source>
        <dbReference type="PROSITE" id="PS50123"/>
    </source>
</evidence>
<dbReference type="InterPro" id="IPR011990">
    <property type="entry name" value="TPR-like_helical_dom_sf"/>
</dbReference>
<dbReference type="Gene3D" id="3.40.50.150">
    <property type="entry name" value="Vaccinia Virus protein VP39"/>
    <property type="match status" value="1"/>
</dbReference>
<evidence type="ECO:0000313" key="7">
    <source>
        <dbReference type="Proteomes" id="UP000027466"/>
    </source>
</evidence>
<dbReference type="AlphaFoldDB" id="A0A069PTZ7"/>
<dbReference type="CDD" id="cd02440">
    <property type="entry name" value="AdoMet_MTases"/>
    <property type="match status" value="1"/>
</dbReference>
<dbReference type="PRINTS" id="PR00996">
    <property type="entry name" value="CHERMTFRASE"/>
</dbReference>
<organism evidence="6 7">
    <name type="scientific">Caballeronia glathei</name>
    <dbReference type="NCBI Taxonomy" id="60547"/>
    <lineage>
        <taxon>Bacteria</taxon>
        <taxon>Pseudomonadati</taxon>
        <taxon>Pseudomonadota</taxon>
        <taxon>Betaproteobacteria</taxon>
        <taxon>Burkholderiales</taxon>
        <taxon>Burkholderiaceae</taxon>
        <taxon>Caballeronia</taxon>
    </lineage>
</organism>
<evidence type="ECO:0000256" key="3">
    <source>
        <dbReference type="ARBA" id="ARBA00022691"/>
    </source>
</evidence>